<keyword evidence="3" id="KW-1185">Reference proteome</keyword>
<comment type="similarity">
    <text evidence="1">Belongs to the actin family.</text>
</comment>
<dbReference type="EMBL" id="MU866038">
    <property type="protein sequence ID" value="KAK4442036.1"/>
    <property type="molecule type" value="Genomic_DNA"/>
</dbReference>
<dbReference type="FunFam" id="3.30.420.40:FF:000058">
    <property type="entry name" value="Putative actin-related protein 5"/>
    <property type="match status" value="1"/>
</dbReference>
<organism evidence="2 3">
    <name type="scientific">Podospora aff. communis PSN243</name>
    <dbReference type="NCBI Taxonomy" id="3040156"/>
    <lineage>
        <taxon>Eukaryota</taxon>
        <taxon>Fungi</taxon>
        <taxon>Dikarya</taxon>
        <taxon>Ascomycota</taxon>
        <taxon>Pezizomycotina</taxon>
        <taxon>Sordariomycetes</taxon>
        <taxon>Sordariomycetidae</taxon>
        <taxon>Sordariales</taxon>
        <taxon>Podosporaceae</taxon>
        <taxon>Podospora</taxon>
    </lineage>
</organism>
<dbReference type="Gene3D" id="3.90.640.10">
    <property type="entry name" value="Actin, Chain A, domain 4"/>
    <property type="match status" value="1"/>
</dbReference>
<reference evidence="2" key="2">
    <citation type="submission" date="2023-05" db="EMBL/GenBank/DDBJ databases">
        <authorList>
            <consortium name="Lawrence Berkeley National Laboratory"/>
            <person name="Steindorff A."/>
            <person name="Hensen N."/>
            <person name="Bonometti L."/>
            <person name="Westerberg I."/>
            <person name="Brannstrom I.O."/>
            <person name="Guillou S."/>
            <person name="Cros-Aarteil S."/>
            <person name="Calhoun S."/>
            <person name="Haridas S."/>
            <person name="Kuo A."/>
            <person name="Mondo S."/>
            <person name="Pangilinan J."/>
            <person name="Riley R."/>
            <person name="Labutti K."/>
            <person name="Andreopoulos B."/>
            <person name="Lipzen A."/>
            <person name="Chen C."/>
            <person name="Yanf M."/>
            <person name="Daum C."/>
            <person name="Ng V."/>
            <person name="Clum A."/>
            <person name="Ohm R."/>
            <person name="Martin F."/>
            <person name="Silar P."/>
            <person name="Natvig D."/>
            <person name="Lalanne C."/>
            <person name="Gautier V."/>
            <person name="Ament-Velasquez S.L."/>
            <person name="Kruys A."/>
            <person name="Hutchinson M.I."/>
            <person name="Powell A.J."/>
            <person name="Barry K."/>
            <person name="Miller A.N."/>
            <person name="Grigoriev I.V."/>
            <person name="Debuchy R."/>
            <person name="Gladieux P."/>
            <person name="Thoren M.H."/>
            <person name="Johannesson H."/>
        </authorList>
    </citation>
    <scope>NUCLEOTIDE SEQUENCE</scope>
    <source>
        <strain evidence="2">PSN243</strain>
    </source>
</reference>
<dbReference type="PANTHER" id="PTHR11937">
    <property type="entry name" value="ACTIN"/>
    <property type="match status" value="1"/>
</dbReference>
<name>A0AAV9G3G1_9PEZI</name>
<comment type="caution">
    <text evidence="2">The sequence shown here is derived from an EMBL/GenBank/DDBJ whole genome shotgun (WGS) entry which is preliminary data.</text>
</comment>
<dbReference type="Pfam" id="PF00022">
    <property type="entry name" value="Actin"/>
    <property type="match status" value="2"/>
</dbReference>
<dbReference type="Gene3D" id="3.30.420.40">
    <property type="match status" value="2"/>
</dbReference>
<accession>A0AAV9G3G1</accession>
<dbReference type="PRINTS" id="PR00190">
    <property type="entry name" value="ACTIN"/>
</dbReference>
<reference evidence="2" key="1">
    <citation type="journal article" date="2023" name="Mol. Phylogenet. Evol.">
        <title>Genome-scale phylogeny and comparative genomics of the fungal order Sordariales.</title>
        <authorList>
            <person name="Hensen N."/>
            <person name="Bonometti L."/>
            <person name="Westerberg I."/>
            <person name="Brannstrom I.O."/>
            <person name="Guillou S."/>
            <person name="Cros-Aarteil S."/>
            <person name="Calhoun S."/>
            <person name="Haridas S."/>
            <person name="Kuo A."/>
            <person name="Mondo S."/>
            <person name="Pangilinan J."/>
            <person name="Riley R."/>
            <person name="LaButti K."/>
            <person name="Andreopoulos B."/>
            <person name="Lipzen A."/>
            <person name="Chen C."/>
            <person name="Yan M."/>
            <person name="Daum C."/>
            <person name="Ng V."/>
            <person name="Clum A."/>
            <person name="Steindorff A."/>
            <person name="Ohm R.A."/>
            <person name="Martin F."/>
            <person name="Silar P."/>
            <person name="Natvig D.O."/>
            <person name="Lalanne C."/>
            <person name="Gautier V."/>
            <person name="Ament-Velasquez S.L."/>
            <person name="Kruys A."/>
            <person name="Hutchinson M.I."/>
            <person name="Powell A.J."/>
            <person name="Barry K."/>
            <person name="Miller A.N."/>
            <person name="Grigoriev I.V."/>
            <person name="Debuchy R."/>
            <person name="Gladieux P."/>
            <person name="Hiltunen Thoren M."/>
            <person name="Johannesson H."/>
        </authorList>
    </citation>
    <scope>NUCLEOTIDE SEQUENCE</scope>
    <source>
        <strain evidence="2">PSN243</strain>
    </source>
</reference>
<dbReference type="SMART" id="SM00268">
    <property type="entry name" value="ACTIN"/>
    <property type="match status" value="1"/>
</dbReference>
<dbReference type="SUPFAM" id="SSF53067">
    <property type="entry name" value="Actin-like ATPase domain"/>
    <property type="match status" value="2"/>
</dbReference>
<dbReference type="FunFam" id="3.30.420.40:FF:000050">
    <property type="entry name" value="Actin, alpha skeletal muscle"/>
    <property type="match status" value="1"/>
</dbReference>
<proteinExistence type="inferred from homology"/>
<dbReference type="Proteomes" id="UP001321760">
    <property type="component" value="Unassembled WGS sequence"/>
</dbReference>
<sequence length="391" mass="42815">MKDIMLKEIRTRSDGGETVSDVFEGPAAAPTVIIDTGSCTTKFGFGGDAAPGELASVVGRPKHVPMCLLGSTLRDTYIGDEMKGEKYLKYSYPISGNQVTDWDDVEKLWRHVFRSKLEIDHEEHPLLVTVPDIGRTERDNYQLAIILFECFLAPRAFVASPAALSLLSFGRSSTGLVIDSGHGQTTCVPVYNGFPLGHAAQSLPVGGREIASHLGTLLGPEWKQDEATLLDIKEKFCRVEVDPYHGVREDGLQAGEYTLPDGRVMEVGPQAFLAPEVLFTPFLGLGATVPRVIANADCHLREQLWGNIVLTGGNTLLPGFSTRLDRDLKAYPTPNGVKKVIKGFRDPKSAAWRGGSMLSSLSTFRDMCIPNKEYDEYGPVLLRRKCLGITF</sequence>
<evidence type="ECO:0000256" key="1">
    <source>
        <dbReference type="RuleBase" id="RU000487"/>
    </source>
</evidence>
<protein>
    <submittedName>
        <fullName evidence="2">Actin, cytoplasmic 1</fullName>
    </submittedName>
</protein>
<dbReference type="InterPro" id="IPR043129">
    <property type="entry name" value="ATPase_NBD"/>
</dbReference>
<dbReference type="InterPro" id="IPR004000">
    <property type="entry name" value="Actin"/>
</dbReference>
<evidence type="ECO:0000313" key="3">
    <source>
        <dbReference type="Proteomes" id="UP001321760"/>
    </source>
</evidence>
<gene>
    <name evidence="2" type="ORF">QBC34DRAFT_456751</name>
</gene>
<evidence type="ECO:0000313" key="2">
    <source>
        <dbReference type="EMBL" id="KAK4442036.1"/>
    </source>
</evidence>
<dbReference type="AlphaFoldDB" id="A0AAV9G3G1"/>